<dbReference type="AlphaFoldDB" id="A0A6A5TQV4"/>
<keyword evidence="2" id="KW-1185">Reference proteome</keyword>
<accession>A0A6A5TQV4</accession>
<organism evidence="1 2">
    <name type="scientific">Byssothecium circinans</name>
    <dbReference type="NCBI Taxonomy" id="147558"/>
    <lineage>
        <taxon>Eukaryota</taxon>
        <taxon>Fungi</taxon>
        <taxon>Dikarya</taxon>
        <taxon>Ascomycota</taxon>
        <taxon>Pezizomycotina</taxon>
        <taxon>Dothideomycetes</taxon>
        <taxon>Pleosporomycetidae</taxon>
        <taxon>Pleosporales</taxon>
        <taxon>Massarineae</taxon>
        <taxon>Massarinaceae</taxon>
        <taxon>Byssothecium</taxon>
    </lineage>
</organism>
<evidence type="ECO:0000313" key="2">
    <source>
        <dbReference type="Proteomes" id="UP000800035"/>
    </source>
</evidence>
<gene>
    <name evidence="1" type="ORF">CC80DRAFT_506863</name>
</gene>
<sequence length="229" mass="25077">MSEQPIILDSDICTAILDSEKYQPESWDRFGPPGGYAPPDPDIFPVLTWVNESRSVAGMYGLPAQPYSESTRGDHLVASWTCEPGGAPAMPRPCSLRPLPPCKPIEHIIADLLKICHEPNDRGMCVVDMEYVVKCMPWPANDKHLEFYAPIGRVRLRNGSSLLEHGQALGMPLMFMRWLGGAIQDWRLVIPANTLRTGEAAFLKALEDRQKAAEQAAAAAVALGPSNSA</sequence>
<dbReference type="OrthoDB" id="3927820at2759"/>
<protein>
    <submittedName>
        <fullName evidence="1">Uncharacterized protein</fullName>
    </submittedName>
</protein>
<dbReference type="Proteomes" id="UP000800035">
    <property type="component" value="Unassembled WGS sequence"/>
</dbReference>
<reference evidence="1" key="1">
    <citation type="journal article" date="2020" name="Stud. Mycol.">
        <title>101 Dothideomycetes genomes: a test case for predicting lifestyles and emergence of pathogens.</title>
        <authorList>
            <person name="Haridas S."/>
            <person name="Albert R."/>
            <person name="Binder M."/>
            <person name="Bloem J."/>
            <person name="Labutti K."/>
            <person name="Salamov A."/>
            <person name="Andreopoulos B."/>
            <person name="Baker S."/>
            <person name="Barry K."/>
            <person name="Bills G."/>
            <person name="Bluhm B."/>
            <person name="Cannon C."/>
            <person name="Castanera R."/>
            <person name="Culley D."/>
            <person name="Daum C."/>
            <person name="Ezra D."/>
            <person name="Gonzalez J."/>
            <person name="Henrissat B."/>
            <person name="Kuo A."/>
            <person name="Liang C."/>
            <person name="Lipzen A."/>
            <person name="Lutzoni F."/>
            <person name="Magnuson J."/>
            <person name="Mondo S."/>
            <person name="Nolan M."/>
            <person name="Ohm R."/>
            <person name="Pangilinan J."/>
            <person name="Park H.-J."/>
            <person name="Ramirez L."/>
            <person name="Alfaro M."/>
            <person name="Sun H."/>
            <person name="Tritt A."/>
            <person name="Yoshinaga Y."/>
            <person name="Zwiers L.-H."/>
            <person name="Turgeon B."/>
            <person name="Goodwin S."/>
            <person name="Spatafora J."/>
            <person name="Crous P."/>
            <person name="Grigoriev I."/>
        </authorList>
    </citation>
    <scope>NUCLEOTIDE SEQUENCE</scope>
    <source>
        <strain evidence="1">CBS 675.92</strain>
    </source>
</reference>
<name>A0A6A5TQV4_9PLEO</name>
<dbReference type="EMBL" id="ML977001">
    <property type="protein sequence ID" value="KAF1954032.1"/>
    <property type="molecule type" value="Genomic_DNA"/>
</dbReference>
<proteinExistence type="predicted"/>
<evidence type="ECO:0000313" key="1">
    <source>
        <dbReference type="EMBL" id="KAF1954032.1"/>
    </source>
</evidence>